<comment type="caution">
    <text evidence="1">The sequence shown here is derived from an EMBL/GenBank/DDBJ whole genome shotgun (WGS) entry which is preliminary data.</text>
</comment>
<dbReference type="AlphaFoldDB" id="A1HPH6"/>
<name>A1HPH6_9FIRM</name>
<dbReference type="OrthoDB" id="9779930at2"/>
<sequence length="86" mass="10194">MVCTFSKEQLRAFIQENNLVTAQDAQEAVKTLFGQLIQEMLETVLDHELGYSRYNYRNKKTITRETGIQRKDRLLLLKISRTFIKR</sequence>
<evidence type="ECO:0000313" key="2">
    <source>
        <dbReference type="Proteomes" id="UP000005139"/>
    </source>
</evidence>
<accession>A1HPH6</accession>
<organism evidence="1 2">
    <name type="scientific">Thermosinus carboxydivorans Nor1</name>
    <dbReference type="NCBI Taxonomy" id="401526"/>
    <lineage>
        <taxon>Bacteria</taxon>
        <taxon>Bacillati</taxon>
        <taxon>Bacillota</taxon>
        <taxon>Negativicutes</taxon>
        <taxon>Selenomonadales</taxon>
        <taxon>Sporomusaceae</taxon>
        <taxon>Thermosinus</taxon>
    </lineage>
</organism>
<dbReference type="eggNOG" id="COG3328">
    <property type="taxonomic scope" value="Bacteria"/>
</dbReference>
<dbReference type="Proteomes" id="UP000005139">
    <property type="component" value="Unassembled WGS sequence"/>
</dbReference>
<dbReference type="RefSeq" id="WP_007289060.1">
    <property type="nucleotide sequence ID" value="NZ_AAWL01000005.1"/>
</dbReference>
<reference evidence="1 2" key="1">
    <citation type="submission" date="2007-01" db="EMBL/GenBank/DDBJ databases">
        <title>Annotation of the draft genome assembly of Thermosinus carboxydivorans Nor1.</title>
        <authorList>
            <consortium name="US DOE Joint Genome Institute (JGI-ORNL)"/>
            <person name="Larimer F."/>
            <person name="Land M."/>
            <person name="Hauser L."/>
        </authorList>
    </citation>
    <scope>NUCLEOTIDE SEQUENCE [LARGE SCALE GENOMIC DNA]</scope>
    <source>
        <strain evidence="1 2">Nor1</strain>
    </source>
</reference>
<dbReference type="EMBL" id="AAWL01000005">
    <property type="protein sequence ID" value="EAX48075.1"/>
    <property type="molecule type" value="Genomic_DNA"/>
</dbReference>
<gene>
    <name evidence="1" type="ORF">TcarDRAFT_1953</name>
</gene>
<proteinExistence type="predicted"/>
<reference evidence="1 2" key="2">
    <citation type="submission" date="2007-01" db="EMBL/GenBank/DDBJ databases">
        <title>Sequencing of the draft genome and assembly of Thermosinus carboxydivorans Nor1.</title>
        <authorList>
            <consortium name="US DOE Joint Genome Institute (JGI-PGF)"/>
            <person name="Copeland A."/>
            <person name="Lucas S."/>
            <person name="Lapidus A."/>
            <person name="Barry K."/>
            <person name="Glavina del Rio T."/>
            <person name="Dalin E."/>
            <person name="Tice H."/>
            <person name="Bruce D."/>
            <person name="Pitluck S."/>
            <person name="Richardson P."/>
        </authorList>
    </citation>
    <scope>NUCLEOTIDE SEQUENCE [LARGE SCALE GENOMIC DNA]</scope>
    <source>
        <strain evidence="1 2">Nor1</strain>
    </source>
</reference>
<evidence type="ECO:0008006" key="3">
    <source>
        <dbReference type="Google" id="ProtNLM"/>
    </source>
</evidence>
<keyword evidence="2" id="KW-1185">Reference proteome</keyword>
<protein>
    <recommendedName>
        <fullName evidence="3">Transposase, Mutator family</fullName>
    </recommendedName>
</protein>
<evidence type="ECO:0000313" key="1">
    <source>
        <dbReference type="EMBL" id="EAX48075.1"/>
    </source>
</evidence>